<feature type="domain" description="Brl1/Brr6" evidence="2">
    <location>
        <begin position="88"/>
        <end position="221"/>
    </location>
</feature>
<evidence type="ECO:0000259" key="2">
    <source>
        <dbReference type="SMART" id="SM01042"/>
    </source>
</evidence>
<keyword evidence="1" id="KW-1133">Transmembrane helix</keyword>
<dbReference type="SMART" id="SM01042">
    <property type="entry name" value="Brr6_like_C_C"/>
    <property type="match status" value="1"/>
</dbReference>
<gene>
    <name evidence="3" type="ORF">O9G_005033</name>
</gene>
<keyword evidence="4" id="KW-1185">Reference proteome</keyword>
<dbReference type="Proteomes" id="UP000030755">
    <property type="component" value="Unassembled WGS sequence"/>
</dbReference>
<dbReference type="PANTHER" id="PTHR28136:SF1">
    <property type="entry name" value="NUCLEUS EXPORT PROTEIN BRL1"/>
    <property type="match status" value="1"/>
</dbReference>
<dbReference type="OrthoDB" id="5961at2759"/>
<sequence>MIGEDRSKAAPMDFDQDPLAKKWNLKGGMTDPFIFQSPSSSDNGRKKRKLSTINFSSLKIDEEKKPQNMSRFGWILDTLNHRHLPYIIIGYLQVLLNSTLVGVIIYLIYLFISAIQRDVEIKVNEYLVEIMNEIASCSKNYVENKCDPMNRVPAMEKSCVIWETCMNRDPAVIGRAKVSAETFAEIINSFVEPISYKTMLFFVIVLCGSFFVSNMAFSYAKQKFSDEAPKNNKRRDISPSNSIVIHHTTDRTPVFSPPKLLRNRDD</sequence>
<protein>
    <submittedName>
        <fullName evidence="3">Brl1/Brr6 domain-containing protein</fullName>
    </submittedName>
</protein>
<feature type="transmembrane region" description="Helical" evidence="1">
    <location>
        <begin position="86"/>
        <end position="112"/>
    </location>
</feature>
<keyword evidence="1" id="KW-0472">Membrane</keyword>
<dbReference type="GO" id="GO:0031965">
    <property type="term" value="C:nuclear membrane"/>
    <property type="evidence" value="ECO:0007669"/>
    <property type="project" value="InterPro"/>
</dbReference>
<accession>A0A075AWF2</accession>
<dbReference type="Pfam" id="PF10104">
    <property type="entry name" value="Brr6_like_C_C"/>
    <property type="match status" value="1"/>
</dbReference>
<organism evidence="3 4">
    <name type="scientific">Rozella allomycis (strain CSF55)</name>
    <dbReference type="NCBI Taxonomy" id="988480"/>
    <lineage>
        <taxon>Eukaryota</taxon>
        <taxon>Fungi</taxon>
        <taxon>Fungi incertae sedis</taxon>
        <taxon>Cryptomycota</taxon>
        <taxon>Cryptomycota incertae sedis</taxon>
        <taxon>Rozella</taxon>
    </lineage>
</organism>
<dbReference type="InterPro" id="IPR040202">
    <property type="entry name" value="Brl1/Brr6"/>
</dbReference>
<dbReference type="OMA" id="RCNGHAR"/>
<dbReference type="HOGENOM" id="CLU_1046456_0_0_1"/>
<name>A0A075AWF2_ROZAC</name>
<reference evidence="3 4" key="1">
    <citation type="journal article" date="2013" name="Curr. Biol.">
        <title>Shared signatures of parasitism and phylogenomics unite Cryptomycota and microsporidia.</title>
        <authorList>
            <person name="James T.Y."/>
            <person name="Pelin A."/>
            <person name="Bonen L."/>
            <person name="Ahrendt S."/>
            <person name="Sain D."/>
            <person name="Corradi N."/>
            <person name="Stajich J.E."/>
        </authorList>
    </citation>
    <scope>NUCLEOTIDE SEQUENCE [LARGE SCALE GENOMIC DNA]</scope>
    <source>
        <strain evidence="3 4">CSF55</strain>
    </source>
</reference>
<evidence type="ECO:0000256" key="1">
    <source>
        <dbReference type="SAM" id="Phobius"/>
    </source>
</evidence>
<dbReference type="PANTHER" id="PTHR28136">
    <property type="entry name" value="NUCLEUS EXPORT PROTEIN BRR6"/>
    <property type="match status" value="1"/>
</dbReference>
<keyword evidence="1" id="KW-0812">Transmembrane</keyword>
<proteinExistence type="predicted"/>
<dbReference type="GO" id="GO:0055088">
    <property type="term" value="P:lipid homeostasis"/>
    <property type="evidence" value="ECO:0007669"/>
    <property type="project" value="InterPro"/>
</dbReference>
<evidence type="ECO:0000313" key="4">
    <source>
        <dbReference type="Proteomes" id="UP000030755"/>
    </source>
</evidence>
<evidence type="ECO:0000313" key="3">
    <source>
        <dbReference type="EMBL" id="EPZ33037.1"/>
    </source>
</evidence>
<feature type="transmembrane region" description="Helical" evidence="1">
    <location>
        <begin position="199"/>
        <end position="220"/>
    </location>
</feature>
<dbReference type="EMBL" id="KE561084">
    <property type="protein sequence ID" value="EPZ33037.1"/>
    <property type="molecule type" value="Genomic_DNA"/>
</dbReference>
<dbReference type="GO" id="GO:0006998">
    <property type="term" value="P:nuclear envelope organization"/>
    <property type="evidence" value="ECO:0007669"/>
    <property type="project" value="InterPro"/>
</dbReference>
<dbReference type="InterPro" id="IPR018767">
    <property type="entry name" value="Brl1/Brr6_dom"/>
</dbReference>
<dbReference type="AlphaFoldDB" id="A0A075AWF2"/>